<keyword evidence="12" id="KW-1185">Reference proteome</keyword>
<dbReference type="PROSITE" id="PS50110">
    <property type="entry name" value="RESPONSE_REGULATORY"/>
    <property type="match status" value="1"/>
</dbReference>
<feature type="domain" description="Response regulatory" evidence="10">
    <location>
        <begin position="53"/>
        <end position="173"/>
    </location>
</feature>
<dbReference type="SUPFAM" id="SSF52172">
    <property type="entry name" value="CheY-like"/>
    <property type="match status" value="1"/>
</dbReference>
<dbReference type="Pfam" id="PF00072">
    <property type="entry name" value="Response_reg"/>
    <property type="match status" value="1"/>
</dbReference>
<dbReference type="InterPro" id="IPR018060">
    <property type="entry name" value="HTH_AraC"/>
</dbReference>
<dbReference type="SMART" id="SM00342">
    <property type="entry name" value="HTH_ARAC"/>
    <property type="match status" value="1"/>
</dbReference>
<dbReference type="PANTHER" id="PTHR42713">
    <property type="entry name" value="HISTIDINE KINASE-RELATED"/>
    <property type="match status" value="1"/>
</dbReference>
<dbReference type="InterPro" id="IPR051552">
    <property type="entry name" value="HptR"/>
</dbReference>
<dbReference type="PROSITE" id="PS01124">
    <property type="entry name" value="HTH_ARAC_FAMILY_2"/>
    <property type="match status" value="1"/>
</dbReference>
<evidence type="ECO:0000256" key="2">
    <source>
        <dbReference type="ARBA" id="ARBA00022490"/>
    </source>
</evidence>
<dbReference type="InterPro" id="IPR011006">
    <property type="entry name" value="CheY-like_superfamily"/>
</dbReference>
<evidence type="ECO:0000256" key="3">
    <source>
        <dbReference type="ARBA" id="ARBA00022553"/>
    </source>
</evidence>
<dbReference type="AlphaFoldDB" id="A0A3A1VP24"/>
<sequence>MKTWGCATCISGFGSITGSESISTSTAVRTKARESGSASRLGLQMRRGKSMYTVLLVDDEPLALEGLQLFVNWEQLGFRVCGACENGVEALAAARELMPDVIVTDIRMPEMDGLELIKQLSGERGGEASSEFVVLSAYGEFALAKRAMQLGVHYYLLKPIIEEEAAEVLTQIRTRLDSRRAARRKGDDGGEDASLPLIAAHLLKDVLQAIEDTDRVRAAGVIDRLFRELEGHSFEWAELFAGSLSVQCAKLIRESGGEPASLLHPGPVPDPFETDTVEAAVRLRILSFVEQAIGAMQSIRESRACCTMHEIDRYVRENYRSPLTIRDIAARFYLNPVYLGKAYQDKFGSGLLDRMHDLRIAEACEKLRSTTEPTCVIAEQAGYAHYRHFLQHFERRIGMKPAEYRASEK</sequence>
<dbReference type="GO" id="GO:0000160">
    <property type="term" value="P:phosphorelay signal transduction system"/>
    <property type="evidence" value="ECO:0007669"/>
    <property type="project" value="UniProtKB-KW"/>
</dbReference>
<dbReference type="Gene3D" id="1.10.10.60">
    <property type="entry name" value="Homeodomain-like"/>
    <property type="match status" value="2"/>
</dbReference>
<evidence type="ECO:0000259" key="10">
    <source>
        <dbReference type="PROSITE" id="PS50110"/>
    </source>
</evidence>
<feature type="modified residue" description="4-aspartylphosphate" evidence="8">
    <location>
        <position position="105"/>
    </location>
</feature>
<dbReference type="SMART" id="SM00448">
    <property type="entry name" value="REC"/>
    <property type="match status" value="1"/>
</dbReference>
<comment type="caution">
    <text evidence="11">The sequence shown here is derived from an EMBL/GenBank/DDBJ whole genome shotgun (WGS) entry which is preliminary data.</text>
</comment>
<reference evidence="11 12" key="1">
    <citation type="submission" date="2018-09" db="EMBL/GenBank/DDBJ databases">
        <title>Paenibacillus aracenensis nov. sp. isolated from a cave in southern Spain.</title>
        <authorList>
            <person name="Jurado V."/>
            <person name="Gutierrez-Patricio S."/>
            <person name="Gonzalez-Pimentel J.L."/>
            <person name="Miller A.Z."/>
            <person name="Laiz L."/>
            <person name="Saiz-Jimenez C."/>
        </authorList>
    </citation>
    <scope>NUCLEOTIDE SEQUENCE [LARGE SCALE GENOMIC DNA]</scope>
    <source>
        <strain evidence="11 12">DSM 22867</strain>
    </source>
</reference>
<evidence type="ECO:0000259" key="9">
    <source>
        <dbReference type="PROSITE" id="PS01124"/>
    </source>
</evidence>
<proteinExistence type="predicted"/>
<dbReference type="InterPro" id="IPR009057">
    <property type="entry name" value="Homeodomain-like_sf"/>
</dbReference>
<organism evidence="11 12">
    <name type="scientific">Paenibacillus nanensis</name>
    <dbReference type="NCBI Taxonomy" id="393251"/>
    <lineage>
        <taxon>Bacteria</taxon>
        <taxon>Bacillati</taxon>
        <taxon>Bacillota</taxon>
        <taxon>Bacilli</taxon>
        <taxon>Bacillales</taxon>
        <taxon>Paenibacillaceae</taxon>
        <taxon>Paenibacillus</taxon>
    </lineage>
</organism>
<dbReference type="GO" id="GO:0003700">
    <property type="term" value="F:DNA-binding transcription factor activity"/>
    <property type="evidence" value="ECO:0007669"/>
    <property type="project" value="InterPro"/>
</dbReference>
<feature type="domain" description="HTH araC/xylS-type" evidence="9">
    <location>
        <begin position="309"/>
        <end position="407"/>
    </location>
</feature>
<evidence type="ECO:0000256" key="8">
    <source>
        <dbReference type="PROSITE-ProRule" id="PRU00169"/>
    </source>
</evidence>
<dbReference type="GO" id="GO:0005737">
    <property type="term" value="C:cytoplasm"/>
    <property type="evidence" value="ECO:0007669"/>
    <property type="project" value="UniProtKB-SubCell"/>
</dbReference>
<evidence type="ECO:0000313" key="12">
    <source>
        <dbReference type="Proteomes" id="UP000266482"/>
    </source>
</evidence>
<dbReference type="EMBL" id="QXQA01000001">
    <property type="protein sequence ID" value="RIX60283.1"/>
    <property type="molecule type" value="Genomic_DNA"/>
</dbReference>
<evidence type="ECO:0000256" key="4">
    <source>
        <dbReference type="ARBA" id="ARBA00023012"/>
    </source>
</evidence>
<evidence type="ECO:0000256" key="1">
    <source>
        <dbReference type="ARBA" id="ARBA00004496"/>
    </source>
</evidence>
<accession>A0A3A1VP24</accession>
<evidence type="ECO:0000256" key="6">
    <source>
        <dbReference type="ARBA" id="ARBA00023125"/>
    </source>
</evidence>
<dbReference type="PANTHER" id="PTHR42713:SF3">
    <property type="entry name" value="TRANSCRIPTIONAL REGULATORY PROTEIN HPTR"/>
    <property type="match status" value="1"/>
</dbReference>
<keyword evidence="3 8" id="KW-0597">Phosphoprotein</keyword>
<keyword evidence="5" id="KW-0805">Transcription regulation</keyword>
<dbReference type="Pfam" id="PF12833">
    <property type="entry name" value="HTH_18"/>
    <property type="match status" value="1"/>
</dbReference>
<dbReference type="OrthoDB" id="342399at2"/>
<dbReference type="Proteomes" id="UP000266482">
    <property type="component" value="Unassembled WGS sequence"/>
</dbReference>
<dbReference type="Gene3D" id="3.40.50.2300">
    <property type="match status" value="1"/>
</dbReference>
<evidence type="ECO:0000313" key="11">
    <source>
        <dbReference type="EMBL" id="RIX60283.1"/>
    </source>
</evidence>
<protein>
    <submittedName>
        <fullName evidence="11">Response regulator</fullName>
    </submittedName>
</protein>
<keyword evidence="4" id="KW-0902">Two-component regulatory system</keyword>
<evidence type="ECO:0000256" key="5">
    <source>
        <dbReference type="ARBA" id="ARBA00023015"/>
    </source>
</evidence>
<keyword evidence="6" id="KW-0238">DNA-binding</keyword>
<dbReference type="InterPro" id="IPR001789">
    <property type="entry name" value="Sig_transdc_resp-reg_receiver"/>
</dbReference>
<dbReference type="GO" id="GO:0043565">
    <property type="term" value="F:sequence-specific DNA binding"/>
    <property type="evidence" value="ECO:0007669"/>
    <property type="project" value="InterPro"/>
</dbReference>
<keyword evidence="2" id="KW-0963">Cytoplasm</keyword>
<name>A0A3A1VP24_9BACL</name>
<keyword evidence="7" id="KW-0804">Transcription</keyword>
<dbReference type="SUPFAM" id="SSF46689">
    <property type="entry name" value="Homeodomain-like"/>
    <property type="match status" value="1"/>
</dbReference>
<comment type="subcellular location">
    <subcellularLocation>
        <location evidence="1">Cytoplasm</location>
    </subcellularLocation>
</comment>
<gene>
    <name evidence="11" type="ORF">D3P08_01565</name>
</gene>
<dbReference type="CDD" id="cd17536">
    <property type="entry name" value="REC_YesN-like"/>
    <property type="match status" value="1"/>
</dbReference>
<evidence type="ECO:0000256" key="7">
    <source>
        <dbReference type="ARBA" id="ARBA00023163"/>
    </source>
</evidence>